<dbReference type="InterPro" id="IPR019499">
    <property type="entry name" value="Val-tRNA_synth_tRNA-bd"/>
</dbReference>
<dbReference type="Gene3D" id="1.10.287.380">
    <property type="entry name" value="Valyl-tRNA synthetase, C-terminal domain"/>
    <property type="match status" value="1"/>
</dbReference>
<dbReference type="NCBIfam" id="NF004349">
    <property type="entry name" value="PRK05729.1"/>
    <property type="match status" value="1"/>
</dbReference>
<comment type="similarity">
    <text evidence="11 12">Belongs to the class-I aminoacyl-tRNA synthetase family. ValS type 1 subfamily.</text>
</comment>
<dbReference type="GO" id="GO:0005524">
    <property type="term" value="F:ATP binding"/>
    <property type="evidence" value="ECO:0007669"/>
    <property type="project" value="UniProtKB-UniRule"/>
</dbReference>
<dbReference type="InterPro" id="IPR014729">
    <property type="entry name" value="Rossmann-like_a/b/a_fold"/>
</dbReference>
<dbReference type="GO" id="GO:0005829">
    <property type="term" value="C:cytosol"/>
    <property type="evidence" value="ECO:0007669"/>
    <property type="project" value="TreeGrafter"/>
</dbReference>
<dbReference type="Gene3D" id="3.90.740.10">
    <property type="entry name" value="Valyl/Leucyl/Isoleucyl-tRNA synthetase, editing domain"/>
    <property type="match status" value="1"/>
</dbReference>
<dbReference type="FunFam" id="1.10.730.10:FF:000014">
    <property type="entry name" value="Valine--tRNA ligase"/>
    <property type="match status" value="1"/>
</dbReference>
<dbReference type="PANTHER" id="PTHR11946:SF93">
    <property type="entry name" value="VALINE--TRNA LIGASE, CHLOROPLASTIC_MITOCHONDRIAL 2"/>
    <property type="match status" value="1"/>
</dbReference>
<comment type="catalytic activity">
    <reaction evidence="10 12">
        <text>tRNA(Val) + L-valine + ATP = L-valyl-tRNA(Val) + AMP + diphosphate</text>
        <dbReference type="Rhea" id="RHEA:10704"/>
        <dbReference type="Rhea" id="RHEA-COMP:9672"/>
        <dbReference type="Rhea" id="RHEA-COMP:9708"/>
        <dbReference type="ChEBI" id="CHEBI:30616"/>
        <dbReference type="ChEBI" id="CHEBI:33019"/>
        <dbReference type="ChEBI" id="CHEBI:57762"/>
        <dbReference type="ChEBI" id="CHEBI:78442"/>
        <dbReference type="ChEBI" id="CHEBI:78537"/>
        <dbReference type="ChEBI" id="CHEBI:456215"/>
        <dbReference type="EC" id="6.1.1.9"/>
    </reaction>
</comment>
<evidence type="ECO:0000256" key="4">
    <source>
        <dbReference type="ARBA" id="ARBA00022598"/>
    </source>
</evidence>
<evidence type="ECO:0000256" key="10">
    <source>
        <dbReference type="ARBA" id="ARBA00047552"/>
    </source>
</evidence>
<evidence type="ECO:0000259" key="14">
    <source>
        <dbReference type="Pfam" id="PF08264"/>
    </source>
</evidence>
<evidence type="ECO:0000256" key="6">
    <source>
        <dbReference type="ARBA" id="ARBA00022840"/>
    </source>
</evidence>
<dbReference type="PANTHER" id="PTHR11946">
    <property type="entry name" value="VALYL-TRNA SYNTHETASES"/>
    <property type="match status" value="1"/>
</dbReference>
<dbReference type="AlphaFoldDB" id="A0AAP5I7Z0"/>
<proteinExistence type="inferred from homology"/>
<comment type="subunit">
    <text evidence="2 12">Monomer.</text>
</comment>
<dbReference type="SUPFAM" id="SSF50677">
    <property type="entry name" value="ValRS/IleRS/LeuRS editing domain"/>
    <property type="match status" value="1"/>
</dbReference>
<dbReference type="Pfam" id="PF08264">
    <property type="entry name" value="Anticodon_1"/>
    <property type="match status" value="1"/>
</dbReference>
<dbReference type="GO" id="GO:0004832">
    <property type="term" value="F:valine-tRNA ligase activity"/>
    <property type="evidence" value="ECO:0007669"/>
    <property type="project" value="UniProtKB-UniRule"/>
</dbReference>
<keyword evidence="4 12" id="KW-0436">Ligase</keyword>
<dbReference type="CDD" id="cd07962">
    <property type="entry name" value="Anticodon_Ia_Val"/>
    <property type="match status" value="1"/>
</dbReference>
<keyword evidence="5 12" id="KW-0547">Nucleotide-binding</keyword>
<keyword evidence="6 12" id="KW-0067">ATP-binding</keyword>
<dbReference type="RefSeq" id="WP_208340419.1">
    <property type="nucleotide sequence ID" value="NZ_CAWQFN010000657.1"/>
</dbReference>
<evidence type="ECO:0000256" key="7">
    <source>
        <dbReference type="ARBA" id="ARBA00022917"/>
    </source>
</evidence>
<dbReference type="FunFam" id="1.10.287.380:FF:000001">
    <property type="entry name" value="Valine--tRNA ligase"/>
    <property type="match status" value="1"/>
</dbReference>
<dbReference type="Gene3D" id="1.10.730.10">
    <property type="entry name" value="Isoleucyl-tRNA Synthetase, Domain 1"/>
    <property type="match status" value="1"/>
</dbReference>
<dbReference type="Pfam" id="PF10458">
    <property type="entry name" value="Val_tRNA-synt_C"/>
    <property type="match status" value="1"/>
</dbReference>
<dbReference type="InterPro" id="IPR001412">
    <property type="entry name" value="aa-tRNA-synth_I_CS"/>
</dbReference>
<comment type="function">
    <text evidence="12">Catalyzes the attachment of valine to tRNA(Val). As ValRS can inadvertently accommodate and process structurally similar amino acids such as threonine, to avoid such errors, it has a 'posttransfer' editing activity that hydrolyzes mischarged Thr-tRNA(Val) in a tRNA-dependent manner.</text>
</comment>
<feature type="short sequence motif" description="'HIGH' region" evidence="12">
    <location>
        <begin position="49"/>
        <end position="59"/>
    </location>
</feature>
<reference evidence="17" key="1">
    <citation type="journal article" date="2021" name="Science">
        <title>Hunting the eagle killer: A cyanobacterial neurotoxin causes vacuolar myelinopathy.</title>
        <authorList>
            <person name="Breinlinger S."/>
            <person name="Phillips T.J."/>
            <person name="Haram B.N."/>
            <person name="Mares J."/>
            <person name="Martinez Yerena J.A."/>
            <person name="Hrouzek P."/>
            <person name="Sobotka R."/>
            <person name="Henderson W.M."/>
            <person name="Schmieder P."/>
            <person name="Williams S.M."/>
            <person name="Lauderdale J.D."/>
            <person name="Wilde H.D."/>
            <person name="Gerrin W."/>
            <person name="Kust A."/>
            <person name="Washington J.W."/>
            <person name="Wagner C."/>
            <person name="Geier B."/>
            <person name="Liebeke M."/>
            <person name="Enke H."/>
            <person name="Niedermeyer T.H.J."/>
            <person name="Wilde S.B."/>
        </authorList>
    </citation>
    <scope>NUCLEOTIDE SEQUENCE [LARGE SCALE GENOMIC DNA]</scope>
    <source>
        <strain evidence="17">Thurmond2011</strain>
    </source>
</reference>
<dbReference type="InterPro" id="IPR013155">
    <property type="entry name" value="M/V/L/I-tRNA-synth_anticd-bd"/>
</dbReference>
<dbReference type="InterPro" id="IPR037118">
    <property type="entry name" value="Val-tRNA_synth_C_sf"/>
</dbReference>
<evidence type="ECO:0000256" key="9">
    <source>
        <dbReference type="ARBA" id="ARBA00023146"/>
    </source>
</evidence>
<dbReference type="SUPFAM" id="SSF52374">
    <property type="entry name" value="Nucleotidylyl transferase"/>
    <property type="match status" value="1"/>
</dbReference>
<keyword evidence="8 12" id="KW-0175">Coiled coil</keyword>
<keyword evidence="17" id="KW-1185">Reference proteome</keyword>
<dbReference type="InterPro" id="IPR009008">
    <property type="entry name" value="Val/Leu/Ile-tRNA-synth_edit"/>
</dbReference>
<sequence length="911" mass="103816">MNATPTNLPSLYEPFSTEAKWQKFWEENQIYKADPKGGGEPYCIVIPPPNVTGSLHMGHAFESALIDVLVRYHRMKGRNTLWLPGTDHASIAVHTMLEKQLKSEGKTRYELGREKFLERARQWKAESGGSIVNQLRRLGVSVDWSRERFTLDEGLSKAVLEAFVHLYEEGLIYRGEYLVNWCPATQSAVSDVEVENKVVKGNLWHFRYPLSDHSGYVEVATTRPETMLGDTAVAVNPNDERYKHLIGKTLTLPIMNREIPIIADELVDPTFGTGCVKVTPAHDNNDFEMGQRHNLPFINIMNKTGTLNENAGPFQGQDRFVARKNVVARLEADGVLVKVEDYEHSVPYSDRGKVPVEPLLSTQWFVKIRPLAQKTLLFLEEKNSPEFVPQRWTKVYRDWLLKIKDWCISRQLWWGHQIPAWYVKSETNGKIADNTPFVVAKSEEEALEKAKSQFGENVKIERDPDVLDTWFSSGLWPFSTLGWPEKTQDLETYYPTTTLVTGFDIIFFWVARMTMMASHFTNQIPFETVYIHGLVLDENGKKQSKSAGNGIDPLVLIDKYGTDALRYTLVKEVAGAGQDIRLEYNRKTDESSSVEASRNFANKLWNAARFVMMNLGDSSQEYNPDIQSLELSDRWILSRYHKVVKQTHNYIDNYGLGEAAKGLYEFIWGDFCDWYIELVKSRLQQNADPESQRVAQQTLAYILEGILKLLHPFMPHITEEIWHTLTQQPADSKQSLSLQPYPTSETDLIDQELEEQFDLLIETIRAIRNLRQEADVKPGAKVTVNLQTENERERQIISTGESYIKDLAKVETLTIVKDVPEVDPEKAIAGVVGTIQVLIPLAGVVDIKTFSAKLTKRLSKIEAEINSLNARLSKPNFVEQAPPEVVQGARDTLAEAIKQAEILRDRLRKLT</sequence>
<feature type="binding site" evidence="12">
    <location>
        <position position="545"/>
    </location>
    <ligand>
        <name>ATP</name>
        <dbReference type="ChEBI" id="CHEBI:30616"/>
    </ligand>
</feature>
<dbReference type="Proteomes" id="UP000667802">
    <property type="component" value="Unassembled WGS sequence"/>
</dbReference>
<feature type="domain" description="Aminoacyl-tRNA synthetase class Ia" evidence="13">
    <location>
        <begin position="20"/>
        <end position="582"/>
    </location>
</feature>
<dbReference type="Pfam" id="PF00133">
    <property type="entry name" value="tRNA-synt_1"/>
    <property type="match status" value="1"/>
</dbReference>
<keyword evidence="3 12" id="KW-0963">Cytoplasm</keyword>
<evidence type="ECO:0000256" key="2">
    <source>
        <dbReference type="ARBA" id="ARBA00011245"/>
    </source>
</evidence>
<evidence type="ECO:0000313" key="17">
    <source>
        <dbReference type="Proteomes" id="UP000667802"/>
    </source>
</evidence>
<protein>
    <recommendedName>
        <fullName evidence="12">Valine--tRNA ligase</fullName>
        <ecNumber evidence="12">6.1.1.9</ecNumber>
    </recommendedName>
    <alternativeName>
        <fullName evidence="12">Valyl-tRNA synthetase</fullName>
        <shortName evidence="12">ValRS</shortName>
    </alternativeName>
</protein>
<keyword evidence="9 12" id="KW-0030">Aminoacyl-tRNA synthetase</keyword>
<evidence type="ECO:0000256" key="1">
    <source>
        <dbReference type="ARBA" id="ARBA00004496"/>
    </source>
</evidence>
<dbReference type="GO" id="GO:0002161">
    <property type="term" value="F:aminoacyl-tRNA deacylase activity"/>
    <property type="evidence" value="ECO:0007669"/>
    <property type="project" value="InterPro"/>
</dbReference>
<dbReference type="GO" id="GO:0006438">
    <property type="term" value="P:valyl-tRNA aminoacylation"/>
    <property type="evidence" value="ECO:0007669"/>
    <property type="project" value="UniProtKB-UniRule"/>
</dbReference>
<comment type="caution">
    <text evidence="16">The sequence shown here is derived from an EMBL/GenBank/DDBJ whole genome shotgun (WGS) entry which is preliminary data.</text>
</comment>
<evidence type="ECO:0000256" key="8">
    <source>
        <dbReference type="ARBA" id="ARBA00023054"/>
    </source>
</evidence>
<evidence type="ECO:0000256" key="3">
    <source>
        <dbReference type="ARBA" id="ARBA00022490"/>
    </source>
</evidence>
<dbReference type="EC" id="6.1.1.9" evidence="12"/>
<dbReference type="InterPro" id="IPR010978">
    <property type="entry name" value="tRNA-bd_arm"/>
</dbReference>
<evidence type="ECO:0000259" key="15">
    <source>
        <dbReference type="Pfam" id="PF10458"/>
    </source>
</evidence>
<dbReference type="PROSITE" id="PS00178">
    <property type="entry name" value="AA_TRNA_LIGASE_I"/>
    <property type="match status" value="1"/>
</dbReference>
<dbReference type="InterPro" id="IPR009080">
    <property type="entry name" value="tRNAsynth_Ia_anticodon-bd"/>
</dbReference>
<dbReference type="SUPFAM" id="SSF47323">
    <property type="entry name" value="Anticodon-binding domain of a subclass of class I aminoacyl-tRNA synthetases"/>
    <property type="match status" value="1"/>
</dbReference>
<dbReference type="PRINTS" id="PR00986">
    <property type="entry name" value="TRNASYNTHVAL"/>
</dbReference>
<dbReference type="Gene3D" id="3.40.50.620">
    <property type="entry name" value="HUPs"/>
    <property type="match status" value="2"/>
</dbReference>
<dbReference type="InterPro" id="IPR002303">
    <property type="entry name" value="Valyl-tRNA_ligase"/>
</dbReference>
<dbReference type="InterPro" id="IPR033705">
    <property type="entry name" value="Anticodon_Ia_Val"/>
</dbReference>
<keyword evidence="7 12" id="KW-0648">Protein biosynthesis</keyword>
<comment type="subcellular location">
    <subcellularLocation>
        <location evidence="1 12">Cytoplasm</location>
    </subcellularLocation>
</comment>
<evidence type="ECO:0000313" key="16">
    <source>
        <dbReference type="EMBL" id="MDR9895242.1"/>
    </source>
</evidence>
<dbReference type="NCBIfam" id="TIGR00422">
    <property type="entry name" value="valS"/>
    <property type="match status" value="1"/>
</dbReference>
<feature type="domain" description="Valyl-tRNA synthetase tRNA-binding arm" evidence="15">
    <location>
        <begin position="846"/>
        <end position="910"/>
    </location>
</feature>
<evidence type="ECO:0000259" key="13">
    <source>
        <dbReference type="Pfam" id="PF00133"/>
    </source>
</evidence>
<gene>
    <name evidence="12" type="primary">valS</name>
    <name evidence="16" type="ORF">G7B40_011785</name>
</gene>
<dbReference type="InterPro" id="IPR002300">
    <property type="entry name" value="aa-tRNA-synth_Ia"/>
</dbReference>
<accession>A0AAP5I7Z0</accession>
<dbReference type="SUPFAM" id="SSF46589">
    <property type="entry name" value="tRNA-binding arm"/>
    <property type="match status" value="1"/>
</dbReference>
<comment type="caution">
    <text evidence="12">Lacks conserved residue(s) required for the propagation of feature annotation.</text>
</comment>
<organism evidence="16 17">
    <name type="scientific">Aetokthonos hydrillicola Thurmond2011</name>
    <dbReference type="NCBI Taxonomy" id="2712845"/>
    <lineage>
        <taxon>Bacteria</taxon>
        <taxon>Bacillati</taxon>
        <taxon>Cyanobacteriota</taxon>
        <taxon>Cyanophyceae</taxon>
        <taxon>Nostocales</taxon>
        <taxon>Hapalosiphonaceae</taxon>
        <taxon>Aetokthonos</taxon>
    </lineage>
</organism>
<evidence type="ECO:0000256" key="5">
    <source>
        <dbReference type="ARBA" id="ARBA00022741"/>
    </source>
</evidence>
<name>A0AAP5I7Z0_9CYAN</name>
<comment type="domain">
    <text evidence="12">ValRS has two distinct active sites: one for aminoacylation and one for editing. The misactivated threonine is translocated from the active site to the editing site.</text>
</comment>
<evidence type="ECO:0000256" key="11">
    <source>
        <dbReference type="ARBA" id="ARBA00060830"/>
    </source>
</evidence>
<dbReference type="FunFam" id="3.40.50.620:FF:000078">
    <property type="entry name" value="Valine--tRNA ligase, mitochondrial"/>
    <property type="match status" value="1"/>
</dbReference>
<dbReference type="HAMAP" id="MF_02004">
    <property type="entry name" value="Val_tRNA_synth_type1"/>
    <property type="match status" value="1"/>
</dbReference>
<dbReference type="FunFam" id="3.90.740.10:FF:000005">
    <property type="entry name" value="Valine--tRNA ligase, mitochondrial"/>
    <property type="match status" value="1"/>
</dbReference>
<dbReference type="EMBL" id="JAALHA020000004">
    <property type="protein sequence ID" value="MDR9895242.1"/>
    <property type="molecule type" value="Genomic_DNA"/>
</dbReference>
<feature type="domain" description="Methionyl/Valyl/Leucyl/Isoleucyl-tRNA synthetase anticodon-binding" evidence="14">
    <location>
        <begin position="633"/>
        <end position="784"/>
    </location>
</feature>
<evidence type="ECO:0000256" key="12">
    <source>
        <dbReference type="HAMAP-Rule" id="MF_02004"/>
    </source>
</evidence>
<dbReference type="FunFam" id="3.40.50.620:FF:000032">
    <property type="entry name" value="Valine--tRNA ligase"/>
    <property type="match status" value="1"/>
</dbReference>
<feature type="coiled-coil region" evidence="12">
    <location>
        <begin position="851"/>
        <end position="910"/>
    </location>
</feature>
<comment type="domain">
    <text evidence="12">The C-terminal coiled-coil domain is crucial for aminoacylation activity.</text>
</comment>
<dbReference type="CDD" id="cd00817">
    <property type="entry name" value="ValRS_core"/>
    <property type="match status" value="1"/>
</dbReference>